<dbReference type="InterPro" id="IPR028359">
    <property type="entry name" value="UDP_ManNAc/GlcNAc_DH"/>
</dbReference>
<proteinExistence type="inferred from homology"/>
<dbReference type="EMBL" id="DSTT01000005">
    <property type="protein sequence ID" value="HFK23973.1"/>
    <property type="molecule type" value="Genomic_DNA"/>
</dbReference>
<dbReference type="SUPFAM" id="SSF52413">
    <property type="entry name" value="UDP-glucose/GDP-mannose dehydrogenase C-terminal domain"/>
    <property type="match status" value="1"/>
</dbReference>
<dbReference type="InterPro" id="IPR001732">
    <property type="entry name" value="UDP-Glc/GDP-Man_DH_N"/>
</dbReference>
<dbReference type="AlphaFoldDB" id="A0A7C3J6K3"/>
<dbReference type="GO" id="GO:0016628">
    <property type="term" value="F:oxidoreductase activity, acting on the CH-CH group of donors, NAD or NADP as acceptor"/>
    <property type="evidence" value="ECO:0007669"/>
    <property type="project" value="InterPro"/>
</dbReference>
<dbReference type="SMART" id="SM00984">
    <property type="entry name" value="UDPG_MGDP_dh_C"/>
    <property type="match status" value="1"/>
</dbReference>
<dbReference type="InterPro" id="IPR008927">
    <property type="entry name" value="6-PGluconate_DH-like_C_sf"/>
</dbReference>
<dbReference type="SUPFAM" id="SSF51735">
    <property type="entry name" value="NAD(P)-binding Rossmann-fold domains"/>
    <property type="match status" value="1"/>
</dbReference>
<evidence type="ECO:0000256" key="3">
    <source>
        <dbReference type="PIRNR" id="PIRNR000124"/>
    </source>
</evidence>
<reference evidence="5" key="1">
    <citation type="journal article" date="2020" name="mSystems">
        <title>Genome- and Community-Level Interaction Insights into Carbon Utilization and Element Cycling Functions of Hydrothermarchaeota in Hydrothermal Sediment.</title>
        <authorList>
            <person name="Zhou Z."/>
            <person name="Liu Y."/>
            <person name="Xu W."/>
            <person name="Pan J."/>
            <person name="Luo Z.H."/>
            <person name="Li M."/>
        </authorList>
    </citation>
    <scope>NUCLEOTIDE SEQUENCE [LARGE SCALE GENOMIC DNA]</scope>
    <source>
        <strain evidence="5">SpSt-464</strain>
    </source>
</reference>
<evidence type="ECO:0000256" key="2">
    <source>
        <dbReference type="ARBA" id="ARBA00023027"/>
    </source>
</evidence>
<dbReference type="Pfam" id="PF03720">
    <property type="entry name" value="UDPG_MGDP_dh_C"/>
    <property type="match status" value="1"/>
</dbReference>
<dbReference type="Gene3D" id="3.40.50.720">
    <property type="entry name" value="NAD(P)-binding Rossmann-like Domain"/>
    <property type="match status" value="2"/>
</dbReference>
<organism evidence="5">
    <name type="scientific">candidate division WOR-3 bacterium</name>
    <dbReference type="NCBI Taxonomy" id="2052148"/>
    <lineage>
        <taxon>Bacteria</taxon>
        <taxon>Bacteria division WOR-3</taxon>
    </lineage>
</organism>
<sequence>MSILLQKVKDKKCVISVIGLGYVGLPLAVEFAKSGFSVYGIDLIKRKVELLKKGKSYIIDVDENDVKNVVGKNFHPTTDYSVIKKSDCVLIAVPTPLQKSKDPDVSYITAAMDGIVKYLHKDMLIVLESTTYPGTTRELIADRVSKYGYKIGKDFFVAFSPERVDPGNPKYNTKNTPKVVGGITGKDTLITKMLYEQVIEKIITVNSPEEAEMVKLLENTFRAVNIGLVNELAIMCHRMGIDIWNVIEAASSKPFGFMPFYPGPGIGGHCIPLDPMYLSWKAKMYDYYNRFIELSSDVNSNMPRFVVNKVSEILNKHKKTLNGSKILLMGITYKKDIDDLRESPSLEVYHLLKEMGAIVTVYDPMVNSFIDEKGEHKKVKVITKINENKVKKFDCVILLTNHSSFDYRMIAKNAKIIFDTRNGFKGIKSKKIIKL</sequence>
<gene>
    <name evidence="5" type="ORF">ENS15_04915</name>
</gene>
<dbReference type="PIRSF" id="PIRSF500136">
    <property type="entry name" value="UDP_ManNAc_DH"/>
    <property type="match status" value="1"/>
</dbReference>
<dbReference type="PANTHER" id="PTHR43491:SF1">
    <property type="entry name" value="UDP-N-ACETYL-D-MANNOSAMINE DEHYDROGENASE"/>
    <property type="match status" value="1"/>
</dbReference>
<dbReference type="NCBIfam" id="TIGR03026">
    <property type="entry name" value="NDP-sugDHase"/>
    <property type="match status" value="1"/>
</dbReference>
<keyword evidence="1" id="KW-0560">Oxidoreductase</keyword>
<dbReference type="Pfam" id="PF03721">
    <property type="entry name" value="UDPG_MGDP_dh_N"/>
    <property type="match status" value="1"/>
</dbReference>
<dbReference type="GO" id="GO:0016616">
    <property type="term" value="F:oxidoreductase activity, acting on the CH-OH group of donors, NAD or NADP as acceptor"/>
    <property type="evidence" value="ECO:0007669"/>
    <property type="project" value="InterPro"/>
</dbReference>
<name>A0A7C3J6K3_UNCW3</name>
<dbReference type="Pfam" id="PF00984">
    <property type="entry name" value="UDPG_MGDP_dh"/>
    <property type="match status" value="1"/>
</dbReference>
<dbReference type="GO" id="GO:0000271">
    <property type="term" value="P:polysaccharide biosynthetic process"/>
    <property type="evidence" value="ECO:0007669"/>
    <property type="project" value="InterPro"/>
</dbReference>
<dbReference type="InterPro" id="IPR036291">
    <property type="entry name" value="NAD(P)-bd_dom_sf"/>
</dbReference>
<dbReference type="InterPro" id="IPR014027">
    <property type="entry name" value="UDP-Glc/GDP-Man_DH_C"/>
</dbReference>
<dbReference type="PIRSF" id="PIRSF000124">
    <property type="entry name" value="UDPglc_GDPman_dh"/>
    <property type="match status" value="1"/>
</dbReference>
<dbReference type="InterPro" id="IPR014026">
    <property type="entry name" value="UDP-Glc/GDP-Man_DH_dimer"/>
</dbReference>
<comment type="caution">
    <text evidence="5">The sequence shown here is derived from an EMBL/GenBank/DDBJ whole genome shotgun (WGS) entry which is preliminary data.</text>
</comment>
<accession>A0A7C3J6K3</accession>
<evidence type="ECO:0000313" key="5">
    <source>
        <dbReference type="EMBL" id="HFK23973.1"/>
    </source>
</evidence>
<dbReference type="SUPFAM" id="SSF48179">
    <property type="entry name" value="6-phosphogluconate dehydrogenase C-terminal domain-like"/>
    <property type="match status" value="1"/>
</dbReference>
<comment type="similarity">
    <text evidence="3">Belongs to the UDP-glucose/GDP-mannose dehydrogenase family.</text>
</comment>
<feature type="domain" description="UDP-glucose/GDP-mannose dehydrogenase C-terminal" evidence="4">
    <location>
        <begin position="327"/>
        <end position="426"/>
    </location>
</feature>
<evidence type="ECO:0000259" key="4">
    <source>
        <dbReference type="SMART" id="SM00984"/>
    </source>
</evidence>
<dbReference type="InterPro" id="IPR036220">
    <property type="entry name" value="UDP-Glc/GDP-Man_DH_C_sf"/>
</dbReference>
<evidence type="ECO:0000256" key="1">
    <source>
        <dbReference type="ARBA" id="ARBA00023002"/>
    </source>
</evidence>
<protein>
    <submittedName>
        <fullName evidence="5">Nucleotide sugar dehydrogenase</fullName>
    </submittedName>
</protein>
<dbReference type="InterPro" id="IPR017476">
    <property type="entry name" value="UDP-Glc/GDP-Man"/>
</dbReference>
<keyword evidence="2" id="KW-0520">NAD</keyword>
<dbReference type="PANTHER" id="PTHR43491">
    <property type="entry name" value="UDP-N-ACETYL-D-MANNOSAMINE DEHYDROGENASE"/>
    <property type="match status" value="1"/>
</dbReference>
<dbReference type="GO" id="GO:0051287">
    <property type="term" value="F:NAD binding"/>
    <property type="evidence" value="ECO:0007669"/>
    <property type="project" value="InterPro"/>
</dbReference>